<feature type="transmembrane region" description="Helical" evidence="2">
    <location>
        <begin position="227"/>
        <end position="248"/>
    </location>
</feature>
<reference evidence="3" key="1">
    <citation type="journal article" date="2021" name="Nat. Commun.">
        <title>Genetic determinants of endophytism in the Arabidopsis root mycobiome.</title>
        <authorList>
            <person name="Mesny F."/>
            <person name="Miyauchi S."/>
            <person name="Thiergart T."/>
            <person name="Pickel B."/>
            <person name="Atanasova L."/>
            <person name="Karlsson M."/>
            <person name="Huettel B."/>
            <person name="Barry K.W."/>
            <person name="Haridas S."/>
            <person name="Chen C."/>
            <person name="Bauer D."/>
            <person name="Andreopoulos W."/>
            <person name="Pangilinan J."/>
            <person name="LaButti K."/>
            <person name="Riley R."/>
            <person name="Lipzen A."/>
            <person name="Clum A."/>
            <person name="Drula E."/>
            <person name="Henrissat B."/>
            <person name="Kohler A."/>
            <person name="Grigoriev I.V."/>
            <person name="Martin F.M."/>
            <person name="Hacquard S."/>
        </authorList>
    </citation>
    <scope>NUCLEOTIDE SEQUENCE</scope>
    <source>
        <strain evidence="3">MPI-SDFR-AT-0073</strain>
    </source>
</reference>
<protein>
    <submittedName>
        <fullName evidence="3">Uncharacterized protein</fullName>
    </submittedName>
</protein>
<dbReference type="AlphaFoldDB" id="A0A9P8UFP7"/>
<keyword evidence="2" id="KW-0472">Membrane</keyword>
<dbReference type="OrthoDB" id="4770059at2759"/>
<dbReference type="EMBL" id="JAGPXC010000007">
    <property type="protein sequence ID" value="KAH6649168.1"/>
    <property type="molecule type" value="Genomic_DNA"/>
</dbReference>
<keyword evidence="2" id="KW-0812">Transmembrane</keyword>
<evidence type="ECO:0000256" key="2">
    <source>
        <dbReference type="SAM" id="Phobius"/>
    </source>
</evidence>
<keyword evidence="2" id="KW-1133">Transmembrane helix</keyword>
<feature type="region of interest" description="Disordered" evidence="1">
    <location>
        <begin position="170"/>
        <end position="217"/>
    </location>
</feature>
<gene>
    <name evidence="3" type="ORF">BKA67DRAFT_382755</name>
</gene>
<name>A0A9P8UFP7_9PEZI</name>
<comment type="caution">
    <text evidence="3">The sequence shown here is derived from an EMBL/GenBank/DDBJ whole genome shotgun (WGS) entry which is preliminary data.</text>
</comment>
<evidence type="ECO:0000256" key="1">
    <source>
        <dbReference type="SAM" id="MobiDB-lite"/>
    </source>
</evidence>
<evidence type="ECO:0000313" key="3">
    <source>
        <dbReference type="EMBL" id="KAH6649168.1"/>
    </source>
</evidence>
<dbReference type="GeneID" id="70125453"/>
<evidence type="ECO:0000313" key="4">
    <source>
        <dbReference type="Proteomes" id="UP000758603"/>
    </source>
</evidence>
<proteinExistence type="predicted"/>
<organism evidence="3 4">
    <name type="scientific">Truncatella angustata</name>
    <dbReference type="NCBI Taxonomy" id="152316"/>
    <lineage>
        <taxon>Eukaryota</taxon>
        <taxon>Fungi</taxon>
        <taxon>Dikarya</taxon>
        <taxon>Ascomycota</taxon>
        <taxon>Pezizomycotina</taxon>
        <taxon>Sordariomycetes</taxon>
        <taxon>Xylariomycetidae</taxon>
        <taxon>Amphisphaeriales</taxon>
        <taxon>Sporocadaceae</taxon>
        <taxon>Truncatella</taxon>
    </lineage>
</organism>
<accession>A0A9P8UFP7</accession>
<sequence length="305" mass="31455">MAIPTPLTTVFTPPSECLSTIFWSSGGQYQLGYSTECIPSGPAPSLSSYFSPGLYCPESYTVACTDLVILGATSTETQAVCCPRLDGIASGRFADASFRCNTDRAMPWYSSLGCTMNFGTAATEGPITVLYTRSSTTYTTTYSAATTDGLNAYSVKIAWRASDLTQSSTGSATASESSIGSASNLPDATADSASVTSSSATSGSSTTPPSGAAGSAADGGLSTSAKIAIGITIPVAIIALIIVGLLVIRRKKRAAHMTDPGVEISSNPVYEKDTTFTSDLGSEQTSEVDSRMVGGLQELPGHVWR</sequence>
<dbReference type="RefSeq" id="XP_045955675.1">
    <property type="nucleotide sequence ID" value="XM_046096561.1"/>
</dbReference>
<keyword evidence="4" id="KW-1185">Reference proteome</keyword>
<dbReference type="Proteomes" id="UP000758603">
    <property type="component" value="Unassembled WGS sequence"/>
</dbReference>